<protein>
    <recommendedName>
        <fullName evidence="2">Anti-sigma factor antagonist</fullName>
    </recommendedName>
</protein>
<dbReference type="InterPro" id="IPR002645">
    <property type="entry name" value="STAS_dom"/>
</dbReference>
<feature type="domain" description="STAS" evidence="3">
    <location>
        <begin position="7"/>
        <end position="108"/>
    </location>
</feature>
<dbReference type="NCBIfam" id="TIGR00377">
    <property type="entry name" value="ant_ant_sig"/>
    <property type="match status" value="1"/>
</dbReference>
<keyword evidence="5" id="KW-1185">Reference proteome</keyword>
<dbReference type="EMBL" id="JACHNH010000001">
    <property type="protein sequence ID" value="MBB4763727.1"/>
    <property type="molecule type" value="Genomic_DNA"/>
</dbReference>
<dbReference type="GO" id="GO:0043856">
    <property type="term" value="F:anti-sigma factor antagonist activity"/>
    <property type="evidence" value="ECO:0007669"/>
    <property type="project" value="InterPro"/>
</dbReference>
<dbReference type="SUPFAM" id="SSF52091">
    <property type="entry name" value="SpoIIaa-like"/>
    <property type="match status" value="1"/>
</dbReference>
<dbReference type="Gene3D" id="3.30.750.24">
    <property type="entry name" value="STAS domain"/>
    <property type="match status" value="1"/>
</dbReference>
<sequence>MPNDTLVTYEHADADGLVVAALDGELDLDRADAVRDSLAAAAATEGCRYLHVDVAAVTFIDSYALGALVSARNSAASQGVTFTLANPSRQVRQAVQITGLSHVFGLPA</sequence>
<proteinExistence type="inferred from homology"/>
<dbReference type="PROSITE" id="PS50801">
    <property type="entry name" value="STAS"/>
    <property type="match status" value="1"/>
</dbReference>
<dbReference type="CDD" id="cd07043">
    <property type="entry name" value="STAS_anti-anti-sigma_factors"/>
    <property type="match status" value="1"/>
</dbReference>
<evidence type="ECO:0000313" key="4">
    <source>
        <dbReference type="EMBL" id="MBB4763727.1"/>
    </source>
</evidence>
<evidence type="ECO:0000313" key="5">
    <source>
        <dbReference type="Proteomes" id="UP000578112"/>
    </source>
</evidence>
<organism evidence="4 5">
    <name type="scientific">Actinoplanes digitatis</name>
    <dbReference type="NCBI Taxonomy" id="1868"/>
    <lineage>
        <taxon>Bacteria</taxon>
        <taxon>Bacillati</taxon>
        <taxon>Actinomycetota</taxon>
        <taxon>Actinomycetes</taxon>
        <taxon>Micromonosporales</taxon>
        <taxon>Micromonosporaceae</taxon>
        <taxon>Actinoplanes</taxon>
    </lineage>
</organism>
<comment type="similarity">
    <text evidence="1 2">Belongs to the anti-sigma-factor antagonist family.</text>
</comment>
<gene>
    <name evidence="4" type="ORF">BJ971_004283</name>
</gene>
<dbReference type="RefSeq" id="WP_184994997.1">
    <property type="nucleotide sequence ID" value="NZ_BOMK01000020.1"/>
</dbReference>
<comment type="caution">
    <text evidence="4">The sequence shown here is derived from an EMBL/GenBank/DDBJ whole genome shotgun (WGS) entry which is preliminary data.</text>
</comment>
<dbReference type="InterPro" id="IPR036513">
    <property type="entry name" value="STAS_dom_sf"/>
</dbReference>
<dbReference type="Proteomes" id="UP000578112">
    <property type="component" value="Unassembled WGS sequence"/>
</dbReference>
<reference evidence="4 5" key="1">
    <citation type="submission" date="2020-08" db="EMBL/GenBank/DDBJ databases">
        <title>Sequencing the genomes of 1000 actinobacteria strains.</title>
        <authorList>
            <person name="Klenk H.-P."/>
        </authorList>
    </citation>
    <scope>NUCLEOTIDE SEQUENCE [LARGE SCALE GENOMIC DNA]</scope>
    <source>
        <strain evidence="4 5">DSM 43149</strain>
    </source>
</reference>
<dbReference type="AlphaFoldDB" id="A0A7W7HZN7"/>
<name>A0A7W7HZN7_9ACTN</name>
<evidence type="ECO:0000259" key="3">
    <source>
        <dbReference type="PROSITE" id="PS50801"/>
    </source>
</evidence>
<dbReference type="Pfam" id="PF01740">
    <property type="entry name" value="STAS"/>
    <property type="match status" value="1"/>
</dbReference>
<evidence type="ECO:0000256" key="2">
    <source>
        <dbReference type="RuleBase" id="RU003749"/>
    </source>
</evidence>
<dbReference type="PANTHER" id="PTHR33495:SF2">
    <property type="entry name" value="ANTI-SIGMA FACTOR ANTAGONIST TM_1081-RELATED"/>
    <property type="match status" value="1"/>
</dbReference>
<dbReference type="PANTHER" id="PTHR33495">
    <property type="entry name" value="ANTI-SIGMA FACTOR ANTAGONIST TM_1081-RELATED-RELATED"/>
    <property type="match status" value="1"/>
</dbReference>
<dbReference type="InterPro" id="IPR003658">
    <property type="entry name" value="Anti-sigma_ant"/>
</dbReference>
<accession>A0A7W7HZN7</accession>
<evidence type="ECO:0000256" key="1">
    <source>
        <dbReference type="ARBA" id="ARBA00009013"/>
    </source>
</evidence>